<gene>
    <name evidence="1" type="ORF">GOODEAATRI_030945</name>
</gene>
<protein>
    <submittedName>
        <fullName evidence="1">Uncharacterized protein</fullName>
    </submittedName>
</protein>
<reference evidence="1 2" key="1">
    <citation type="submission" date="2021-06" db="EMBL/GenBank/DDBJ databases">
        <authorList>
            <person name="Palmer J.M."/>
        </authorList>
    </citation>
    <scope>NUCLEOTIDE SEQUENCE [LARGE SCALE GENOMIC DNA]</scope>
    <source>
        <strain evidence="1 2">GA_2019</strain>
        <tissue evidence="1">Muscle</tissue>
    </source>
</reference>
<keyword evidence="2" id="KW-1185">Reference proteome</keyword>
<feature type="non-terminal residue" evidence="1">
    <location>
        <position position="1"/>
    </location>
</feature>
<dbReference type="EMBL" id="JAHRIO010075032">
    <property type="protein sequence ID" value="MEQ2183262.1"/>
    <property type="molecule type" value="Genomic_DNA"/>
</dbReference>
<organism evidence="1 2">
    <name type="scientific">Goodea atripinnis</name>
    <dbReference type="NCBI Taxonomy" id="208336"/>
    <lineage>
        <taxon>Eukaryota</taxon>
        <taxon>Metazoa</taxon>
        <taxon>Chordata</taxon>
        <taxon>Craniata</taxon>
        <taxon>Vertebrata</taxon>
        <taxon>Euteleostomi</taxon>
        <taxon>Actinopterygii</taxon>
        <taxon>Neopterygii</taxon>
        <taxon>Teleostei</taxon>
        <taxon>Neoteleostei</taxon>
        <taxon>Acanthomorphata</taxon>
        <taxon>Ovalentaria</taxon>
        <taxon>Atherinomorphae</taxon>
        <taxon>Cyprinodontiformes</taxon>
        <taxon>Goodeidae</taxon>
        <taxon>Goodea</taxon>
    </lineage>
</organism>
<proteinExistence type="predicted"/>
<accession>A0ABV0PIU4</accession>
<sequence>CSVPFSTVTPATLHCSPLAGSVLSRTAEEKRSRGCLKKELTHAPSVSPSCICSCSNTKALTAGLRQRFLAARVMVDKPLVIAGQFDRD</sequence>
<name>A0ABV0PIU4_9TELE</name>
<evidence type="ECO:0000313" key="1">
    <source>
        <dbReference type="EMBL" id="MEQ2183262.1"/>
    </source>
</evidence>
<evidence type="ECO:0000313" key="2">
    <source>
        <dbReference type="Proteomes" id="UP001476798"/>
    </source>
</evidence>
<dbReference type="Proteomes" id="UP001476798">
    <property type="component" value="Unassembled WGS sequence"/>
</dbReference>
<comment type="caution">
    <text evidence="1">The sequence shown here is derived from an EMBL/GenBank/DDBJ whole genome shotgun (WGS) entry which is preliminary data.</text>
</comment>